<dbReference type="GO" id="GO:0006633">
    <property type="term" value="P:fatty acid biosynthetic process"/>
    <property type="evidence" value="ECO:0007669"/>
    <property type="project" value="UniProtKB-UniPathway"/>
</dbReference>
<dbReference type="InterPro" id="IPR001882">
    <property type="entry name" value="Biotin_BS"/>
</dbReference>
<dbReference type="Proteomes" id="UP000233750">
    <property type="component" value="Unassembled WGS sequence"/>
</dbReference>
<keyword evidence="3 8" id="KW-0444">Lipid biosynthesis</keyword>
<gene>
    <name evidence="10" type="ORF">ATK30_0197</name>
</gene>
<dbReference type="NCBIfam" id="NF005457">
    <property type="entry name" value="PRK07051.1"/>
    <property type="match status" value="1"/>
</dbReference>
<proteinExistence type="predicted"/>
<name>A0A2N3X1W2_9PSEU</name>
<evidence type="ECO:0000259" key="9">
    <source>
        <dbReference type="PROSITE" id="PS50968"/>
    </source>
</evidence>
<keyword evidence="6 8" id="KW-0275">Fatty acid biosynthesis</keyword>
<dbReference type="InterPro" id="IPR001249">
    <property type="entry name" value="AcCoA_biotinCC"/>
</dbReference>
<evidence type="ECO:0000256" key="8">
    <source>
        <dbReference type="RuleBase" id="RU364072"/>
    </source>
</evidence>
<comment type="function">
    <text evidence="8">This protein is a component of the acetyl coenzyme A carboxylase complex; first, biotin carboxylase catalyzes the carboxylation of the carrier protein and then the transcarboxylase transfers the carboxyl group to form malonyl-CoA.</text>
</comment>
<dbReference type="CDD" id="cd06850">
    <property type="entry name" value="biotinyl_domain"/>
    <property type="match status" value="1"/>
</dbReference>
<evidence type="ECO:0000313" key="10">
    <source>
        <dbReference type="EMBL" id="PKW00114.1"/>
    </source>
</evidence>
<evidence type="ECO:0000313" key="11">
    <source>
        <dbReference type="Proteomes" id="UP000233750"/>
    </source>
</evidence>
<evidence type="ECO:0000256" key="2">
    <source>
        <dbReference type="ARBA" id="ARBA00017562"/>
    </source>
</evidence>
<dbReference type="OrthoDB" id="9811735at2"/>
<reference evidence="10 11" key="1">
    <citation type="submission" date="2017-12" db="EMBL/GenBank/DDBJ databases">
        <title>Sequencing the genomes of 1000 Actinobacteria strains.</title>
        <authorList>
            <person name="Klenk H.-P."/>
        </authorList>
    </citation>
    <scope>NUCLEOTIDE SEQUENCE [LARGE SCALE GENOMIC DNA]</scope>
    <source>
        <strain evidence="10 11">DSM 45165</strain>
    </source>
</reference>
<dbReference type="GO" id="GO:0009317">
    <property type="term" value="C:acetyl-CoA carboxylase complex"/>
    <property type="evidence" value="ECO:0007669"/>
    <property type="project" value="InterPro"/>
</dbReference>
<dbReference type="PROSITE" id="PS50968">
    <property type="entry name" value="BIOTINYL_LIPOYL"/>
    <property type="match status" value="1"/>
</dbReference>
<dbReference type="InterPro" id="IPR000089">
    <property type="entry name" value="Biotin_lipoyl"/>
</dbReference>
<dbReference type="InterPro" id="IPR050709">
    <property type="entry name" value="Biotin_Carboxyl_Carrier/Decarb"/>
</dbReference>
<dbReference type="PRINTS" id="PR01071">
    <property type="entry name" value="ACOABIOTINCC"/>
</dbReference>
<dbReference type="RefSeq" id="WP_101433827.1">
    <property type="nucleotide sequence ID" value="NZ_PJMY01000001.1"/>
</dbReference>
<keyword evidence="11" id="KW-1185">Reference proteome</keyword>
<evidence type="ECO:0000256" key="5">
    <source>
        <dbReference type="ARBA" id="ARBA00023098"/>
    </source>
</evidence>
<dbReference type="SUPFAM" id="SSF51230">
    <property type="entry name" value="Single hybrid motif"/>
    <property type="match status" value="1"/>
</dbReference>
<dbReference type="PANTHER" id="PTHR45266:SF3">
    <property type="entry name" value="OXALOACETATE DECARBOXYLASE ALPHA CHAIN"/>
    <property type="match status" value="1"/>
</dbReference>
<dbReference type="Pfam" id="PF00364">
    <property type="entry name" value="Biotin_lipoyl"/>
    <property type="match status" value="1"/>
</dbReference>
<evidence type="ECO:0000256" key="7">
    <source>
        <dbReference type="ARBA" id="ARBA00023267"/>
    </source>
</evidence>
<keyword evidence="7 8" id="KW-0092">Biotin</keyword>
<dbReference type="InterPro" id="IPR011053">
    <property type="entry name" value="Single_hybrid_motif"/>
</dbReference>
<dbReference type="PANTHER" id="PTHR45266">
    <property type="entry name" value="OXALOACETATE DECARBOXYLASE ALPHA CHAIN"/>
    <property type="match status" value="1"/>
</dbReference>
<evidence type="ECO:0000256" key="6">
    <source>
        <dbReference type="ARBA" id="ARBA00023160"/>
    </source>
</evidence>
<sequence length="84" mass="8669">MSQIHEVTAPIPGIYYAKESPSAPAYVEVGSQVAEGDTVGLIEVMKMFNPVTAGVAGTVVELAVEHEDAVNAGDVLVKIEVAAS</sequence>
<comment type="pathway">
    <text evidence="1 8">Lipid metabolism; fatty acid biosynthesis.</text>
</comment>
<protein>
    <recommendedName>
        <fullName evidence="2 8">Biotin carboxyl carrier protein of acetyl-CoA carboxylase</fullName>
    </recommendedName>
</protein>
<dbReference type="AlphaFoldDB" id="A0A2N3X1W2"/>
<dbReference type="GO" id="GO:0003989">
    <property type="term" value="F:acetyl-CoA carboxylase activity"/>
    <property type="evidence" value="ECO:0007669"/>
    <property type="project" value="InterPro"/>
</dbReference>
<dbReference type="PROSITE" id="PS00188">
    <property type="entry name" value="BIOTIN"/>
    <property type="match status" value="1"/>
</dbReference>
<dbReference type="UniPathway" id="UPA00094"/>
<keyword evidence="5 8" id="KW-0443">Lipid metabolism</keyword>
<dbReference type="EMBL" id="PJMY01000001">
    <property type="protein sequence ID" value="PKW00114.1"/>
    <property type="molecule type" value="Genomic_DNA"/>
</dbReference>
<evidence type="ECO:0000256" key="3">
    <source>
        <dbReference type="ARBA" id="ARBA00022516"/>
    </source>
</evidence>
<keyword evidence="4 8" id="KW-0276">Fatty acid metabolism</keyword>
<feature type="domain" description="Lipoyl-binding" evidence="9">
    <location>
        <begin position="1"/>
        <end position="80"/>
    </location>
</feature>
<evidence type="ECO:0000256" key="4">
    <source>
        <dbReference type="ARBA" id="ARBA00022832"/>
    </source>
</evidence>
<dbReference type="Gene3D" id="2.40.50.100">
    <property type="match status" value="1"/>
</dbReference>
<accession>A0A2N3X1W2</accession>
<comment type="caution">
    <text evidence="10">The sequence shown here is derived from an EMBL/GenBank/DDBJ whole genome shotgun (WGS) entry which is preliminary data.</text>
</comment>
<organism evidence="10 11">
    <name type="scientific">Amycolatopsis echigonensis</name>
    <dbReference type="NCBI Taxonomy" id="2576905"/>
    <lineage>
        <taxon>Bacteria</taxon>
        <taxon>Bacillati</taxon>
        <taxon>Actinomycetota</taxon>
        <taxon>Actinomycetes</taxon>
        <taxon>Pseudonocardiales</taxon>
        <taxon>Pseudonocardiaceae</taxon>
        <taxon>Amycolatopsis</taxon>
    </lineage>
</organism>
<evidence type="ECO:0000256" key="1">
    <source>
        <dbReference type="ARBA" id="ARBA00005194"/>
    </source>
</evidence>